<dbReference type="EMBL" id="KL197715">
    <property type="protein sequence ID" value="KDQ59965.1"/>
    <property type="molecule type" value="Genomic_DNA"/>
</dbReference>
<dbReference type="Proteomes" id="UP000027265">
    <property type="component" value="Unassembled WGS sequence"/>
</dbReference>
<feature type="compositionally biased region" description="Polar residues" evidence="1">
    <location>
        <begin position="490"/>
        <end position="506"/>
    </location>
</feature>
<dbReference type="InParanoid" id="A0A067Q1G3"/>
<gene>
    <name evidence="2" type="ORF">JAAARDRAFT_192409</name>
</gene>
<organism evidence="2 3">
    <name type="scientific">Jaapia argillacea MUCL 33604</name>
    <dbReference type="NCBI Taxonomy" id="933084"/>
    <lineage>
        <taxon>Eukaryota</taxon>
        <taxon>Fungi</taxon>
        <taxon>Dikarya</taxon>
        <taxon>Basidiomycota</taxon>
        <taxon>Agaricomycotina</taxon>
        <taxon>Agaricomycetes</taxon>
        <taxon>Agaricomycetidae</taxon>
        <taxon>Jaapiales</taxon>
        <taxon>Jaapiaceae</taxon>
        <taxon>Jaapia</taxon>
    </lineage>
</organism>
<keyword evidence="3" id="KW-1185">Reference proteome</keyword>
<feature type="region of interest" description="Disordered" evidence="1">
    <location>
        <begin position="109"/>
        <end position="167"/>
    </location>
</feature>
<feature type="compositionally biased region" description="Basic and acidic residues" evidence="1">
    <location>
        <begin position="252"/>
        <end position="262"/>
    </location>
</feature>
<feature type="compositionally biased region" description="Pro residues" evidence="1">
    <location>
        <begin position="560"/>
        <end position="569"/>
    </location>
</feature>
<name>A0A067Q1G3_9AGAM</name>
<evidence type="ECO:0000313" key="2">
    <source>
        <dbReference type="EMBL" id="KDQ59965.1"/>
    </source>
</evidence>
<feature type="compositionally biased region" description="Low complexity" evidence="1">
    <location>
        <begin position="452"/>
        <end position="471"/>
    </location>
</feature>
<feature type="compositionally biased region" description="Basic and acidic residues" evidence="1">
    <location>
        <begin position="425"/>
        <end position="439"/>
    </location>
</feature>
<proteinExistence type="predicted"/>
<evidence type="ECO:0000256" key="1">
    <source>
        <dbReference type="SAM" id="MobiDB-lite"/>
    </source>
</evidence>
<evidence type="ECO:0000313" key="3">
    <source>
        <dbReference type="Proteomes" id="UP000027265"/>
    </source>
</evidence>
<feature type="region of interest" description="Disordered" evidence="1">
    <location>
        <begin position="364"/>
        <end position="588"/>
    </location>
</feature>
<dbReference type="HOGENOM" id="CLU_463845_0_0_1"/>
<dbReference type="AlphaFoldDB" id="A0A067Q1G3"/>
<reference evidence="3" key="1">
    <citation type="journal article" date="2014" name="Proc. Natl. Acad. Sci. U.S.A.">
        <title>Extensive sampling of basidiomycete genomes demonstrates inadequacy of the white-rot/brown-rot paradigm for wood decay fungi.</title>
        <authorList>
            <person name="Riley R."/>
            <person name="Salamov A.A."/>
            <person name="Brown D.W."/>
            <person name="Nagy L.G."/>
            <person name="Floudas D."/>
            <person name="Held B.W."/>
            <person name="Levasseur A."/>
            <person name="Lombard V."/>
            <person name="Morin E."/>
            <person name="Otillar R."/>
            <person name="Lindquist E.A."/>
            <person name="Sun H."/>
            <person name="LaButti K.M."/>
            <person name="Schmutz J."/>
            <person name="Jabbour D."/>
            <person name="Luo H."/>
            <person name="Baker S.E."/>
            <person name="Pisabarro A.G."/>
            <person name="Walton J.D."/>
            <person name="Blanchette R.A."/>
            <person name="Henrissat B."/>
            <person name="Martin F."/>
            <person name="Cullen D."/>
            <person name="Hibbett D.S."/>
            <person name="Grigoriev I.V."/>
        </authorList>
    </citation>
    <scope>NUCLEOTIDE SEQUENCE [LARGE SCALE GENOMIC DNA]</scope>
    <source>
        <strain evidence="3">MUCL 33604</strain>
    </source>
</reference>
<accession>A0A067Q1G3</accession>
<feature type="region of interest" description="Disordered" evidence="1">
    <location>
        <begin position="212"/>
        <end position="262"/>
    </location>
</feature>
<feature type="compositionally biased region" description="Low complexity" evidence="1">
    <location>
        <begin position="369"/>
        <end position="385"/>
    </location>
</feature>
<feature type="compositionally biased region" description="Pro residues" evidence="1">
    <location>
        <begin position="394"/>
        <end position="409"/>
    </location>
</feature>
<feature type="compositionally biased region" description="Basic and acidic residues" evidence="1">
    <location>
        <begin position="116"/>
        <end position="151"/>
    </location>
</feature>
<sequence length="588" mass="63924">MANDKGISGQRPRLSDNVTWSEMRISTPYDRNNPVQVPEDVHILKARILTLETENKLILSRNVDLGAQIEQGFAEAVKLRAFVIDSVSGLFETFRVCRELVAPYEPKLSRPTAVKHQQERRPSTDGDQSEQERERERDRDSVSDDLHRDASMRPAGQHSREASKTSNGARVWNNITYGGDLFHSPAIALSSSRDSTKSNPPSSALSFASGVTSLQYSSDDNSPPNPAPAPTTASPSTAHQHVETSSSDADDDHIAGDGHIADDDHIADDEAEIRARPTKKGLAHLTGVTRSADTTVPPPDKIASSKGQRQAKTRGVVAATQSALVTRPRAQSFRGTRTKYRPMSPLVDEVTHTYELDLQDPQATATNESYSDLPSLPGDSLSTGPEVVFETEPAVPPLSSPTPRYPPLPELSHSNRLPHGALDNEPPHPVRPPREDVQHHQRPTALTIDTGSWSPVSTSSRASSRLTAISTDSGYASSARSSHHPDWRLTKSSNLAKSIYFQNFQDHPNRRYHPDSSGGPEAPPELPKESAKLSGQVSFGAPADMHPPSVGSALNVGFQPSPPVPPPRNFPLREDISPPTSPKRRSAP</sequence>
<protein>
    <submittedName>
        <fullName evidence="2">Uncharacterized protein</fullName>
    </submittedName>
</protein>
<feature type="region of interest" description="Disordered" evidence="1">
    <location>
        <begin position="275"/>
        <end position="334"/>
    </location>
</feature>